<dbReference type="Pfam" id="PF07870">
    <property type="entry name" value="DUF1657"/>
    <property type="match status" value="1"/>
</dbReference>
<proteinExistence type="predicted"/>
<dbReference type="EMBL" id="RHIB01000001">
    <property type="protein sequence ID" value="RNA69085.1"/>
    <property type="molecule type" value="Genomic_DNA"/>
</dbReference>
<reference evidence="1 2" key="1">
    <citation type="submission" date="2018-10" db="EMBL/GenBank/DDBJ databases">
        <title>Bacillus Keqinensis sp. nov., a moderately halophilic bacterium isolated from a saline-alkaline lake.</title>
        <authorList>
            <person name="Wang H."/>
        </authorList>
    </citation>
    <scope>NUCLEOTIDE SEQUENCE [LARGE SCALE GENOMIC DNA]</scope>
    <source>
        <strain evidence="1 2">KQ-3</strain>
    </source>
</reference>
<organism evidence="1 2">
    <name type="scientific">Alteribacter keqinensis</name>
    <dbReference type="NCBI Taxonomy" id="2483800"/>
    <lineage>
        <taxon>Bacteria</taxon>
        <taxon>Bacillati</taxon>
        <taxon>Bacillota</taxon>
        <taxon>Bacilli</taxon>
        <taxon>Bacillales</taxon>
        <taxon>Bacillaceae</taxon>
        <taxon>Alteribacter</taxon>
    </lineage>
</organism>
<dbReference type="OrthoDB" id="2926387at2"/>
<comment type="caution">
    <text evidence="1">The sequence shown here is derived from an EMBL/GenBank/DDBJ whole genome shotgun (WGS) entry which is preliminary data.</text>
</comment>
<gene>
    <name evidence="1" type="ORF">EBO34_03785</name>
</gene>
<sequence length="70" mass="7845">MLMPQVNQVKACLASLKSLEAGLNELQIQTTDEDAHDVFREGALKVRTIAREVEDQIHVLELNKSKNLSN</sequence>
<evidence type="ECO:0000313" key="1">
    <source>
        <dbReference type="EMBL" id="RNA69085.1"/>
    </source>
</evidence>
<accession>A0A3M7TXD8</accession>
<keyword evidence="2" id="KW-1185">Reference proteome</keyword>
<evidence type="ECO:0000313" key="2">
    <source>
        <dbReference type="Proteomes" id="UP000278746"/>
    </source>
</evidence>
<dbReference type="InterPro" id="IPR012452">
    <property type="entry name" value="DUF1657"/>
</dbReference>
<dbReference type="AlphaFoldDB" id="A0A3M7TXD8"/>
<name>A0A3M7TXD8_9BACI</name>
<protein>
    <submittedName>
        <fullName evidence="1">DUF1657 domain-containing protein</fullName>
    </submittedName>
</protein>
<dbReference type="Proteomes" id="UP000278746">
    <property type="component" value="Unassembled WGS sequence"/>
</dbReference>